<dbReference type="AlphaFoldDB" id="A0A814Q272"/>
<proteinExistence type="predicted"/>
<sequence length="344" mass="40145">MTDSTRKSFENSLTIATNKLTTAKFPEQLETYRNELHRELAMQWPFRNDIPDSKSIAHTMTRDGNKSTLTFDDKDIPHSRSNNLTSINSTALIGKKSETLNRIVPPTVSQFSLDKHQQNIEWNLKAQEGIVTYQLPDGLPDGVALQTKLQKLMKTNTIFLNDRNFWTTLENRFKNLRKKNFQENMERLRKMQQQYEQELIAKGILPHTTEEAIRQYAEQQRTQMKPDKTITNNSNNKKCLIDSIPSNKNADANLLNRNEEFEAFETDNVHPRFHDIFTDYKFQTKLGKDIGEKFQDDLIKTQTRIKTIFPKTNQQDLIRQDLDVVKTSDGLYAYSNRLAKRILK</sequence>
<evidence type="ECO:0000313" key="3">
    <source>
        <dbReference type="EMBL" id="CAF1640034.1"/>
    </source>
</evidence>
<comment type="caution">
    <text evidence="2">The sequence shown here is derived from an EMBL/GenBank/DDBJ whole genome shotgun (WGS) entry which is preliminary data.</text>
</comment>
<dbReference type="EMBL" id="CAJNOW010015263">
    <property type="protein sequence ID" value="CAF1640034.1"/>
    <property type="molecule type" value="Genomic_DNA"/>
</dbReference>
<dbReference type="OrthoDB" id="9995164at2759"/>
<dbReference type="Proteomes" id="UP000663855">
    <property type="component" value="Unassembled WGS sequence"/>
</dbReference>
<keyword evidence="1" id="KW-0175">Coiled coil</keyword>
<evidence type="ECO:0000256" key="1">
    <source>
        <dbReference type="SAM" id="Coils"/>
    </source>
</evidence>
<organism evidence="2 4">
    <name type="scientific">Rotaria magnacalcarata</name>
    <dbReference type="NCBI Taxonomy" id="392030"/>
    <lineage>
        <taxon>Eukaryota</taxon>
        <taxon>Metazoa</taxon>
        <taxon>Spiralia</taxon>
        <taxon>Gnathifera</taxon>
        <taxon>Rotifera</taxon>
        <taxon>Eurotatoria</taxon>
        <taxon>Bdelloidea</taxon>
        <taxon>Philodinida</taxon>
        <taxon>Philodinidae</taxon>
        <taxon>Rotaria</taxon>
    </lineage>
</organism>
<gene>
    <name evidence="2" type="ORF">CJN711_LOCUS7727</name>
    <name evidence="3" type="ORF">KQP761_LOCUS27882</name>
</gene>
<accession>A0A814Q272</accession>
<dbReference type="EMBL" id="CAJNOV010002733">
    <property type="protein sequence ID" value="CAF1113498.1"/>
    <property type="molecule type" value="Genomic_DNA"/>
</dbReference>
<feature type="coiled-coil region" evidence="1">
    <location>
        <begin position="171"/>
        <end position="198"/>
    </location>
</feature>
<evidence type="ECO:0000313" key="4">
    <source>
        <dbReference type="Proteomes" id="UP000663855"/>
    </source>
</evidence>
<reference evidence="2" key="1">
    <citation type="submission" date="2021-02" db="EMBL/GenBank/DDBJ databases">
        <authorList>
            <person name="Nowell W R."/>
        </authorList>
    </citation>
    <scope>NUCLEOTIDE SEQUENCE</scope>
</reference>
<evidence type="ECO:0000313" key="2">
    <source>
        <dbReference type="EMBL" id="CAF1113498.1"/>
    </source>
</evidence>
<name>A0A814Q272_9BILA</name>
<protein>
    <submittedName>
        <fullName evidence="2">Uncharacterized protein</fullName>
    </submittedName>
</protein>
<dbReference type="Proteomes" id="UP000663834">
    <property type="component" value="Unassembled WGS sequence"/>
</dbReference>